<comment type="similarity">
    <text evidence="1">Belongs to the UPF0065 (bug) family.</text>
</comment>
<dbReference type="PANTHER" id="PTHR42928">
    <property type="entry name" value="TRICARBOXYLATE-BINDING PROTEIN"/>
    <property type="match status" value="1"/>
</dbReference>
<dbReference type="AlphaFoldDB" id="A0A926ILG9"/>
<reference evidence="2 3" key="1">
    <citation type="submission" date="2020-08" db="EMBL/GenBank/DDBJ databases">
        <title>Genome public.</title>
        <authorList>
            <person name="Liu C."/>
            <person name="Sun Q."/>
        </authorList>
    </citation>
    <scope>NUCLEOTIDE SEQUENCE [LARGE SCALE GENOMIC DNA]</scope>
    <source>
        <strain evidence="2 3">NSJ-26</strain>
    </source>
</reference>
<dbReference type="EMBL" id="JACRTK010000001">
    <property type="protein sequence ID" value="MBC8590129.1"/>
    <property type="molecule type" value="Genomic_DNA"/>
</dbReference>
<dbReference type="InterPro" id="IPR042100">
    <property type="entry name" value="Bug_dom1"/>
</dbReference>
<dbReference type="CDD" id="cd07012">
    <property type="entry name" value="PBP2_Bug_TTT"/>
    <property type="match status" value="1"/>
</dbReference>
<gene>
    <name evidence="2" type="ORF">H8689_03115</name>
</gene>
<dbReference type="PROSITE" id="PS51257">
    <property type="entry name" value="PROKAR_LIPOPROTEIN"/>
    <property type="match status" value="1"/>
</dbReference>
<accession>A0A926ILG9</accession>
<evidence type="ECO:0000313" key="3">
    <source>
        <dbReference type="Proteomes" id="UP000601522"/>
    </source>
</evidence>
<proteinExistence type="inferred from homology"/>
<comment type="caution">
    <text evidence="2">The sequence shown here is derived from an EMBL/GenBank/DDBJ whole genome shotgun (WGS) entry which is preliminary data.</text>
</comment>
<dbReference type="PIRSF" id="PIRSF017082">
    <property type="entry name" value="YflP"/>
    <property type="match status" value="1"/>
</dbReference>
<keyword evidence="3" id="KW-1185">Reference proteome</keyword>
<dbReference type="RefSeq" id="WP_249322955.1">
    <property type="nucleotide sequence ID" value="NZ_JACRTK010000001.1"/>
</dbReference>
<dbReference type="Gene3D" id="3.40.190.10">
    <property type="entry name" value="Periplasmic binding protein-like II"/>
    <property type="match status" value="1"/>
</dbReference>
<dbReference type="PANTHER" id="PTHR42928:SF5">
    <property type="entry name" value="BLR1237 PROTEIN"/>
    <property type="match status" value="1"/>
</dbReference>
<evidence type="ECO:0000313" key="2">
    <source>
        <dbReference type="EMBL" id="MBC8590129.1"/>
    </source>
</evidence>
<dbReference type="Pfam" id="PF03401">
    <property type="entry name" value="TctC"/>
    <property type="match status" value="1"/>
</dbReference>
<organism evidence="2 3">
    <name type="scientific">Wansuia hejianensis</name>
    <dbReference type="NCBI Taxonomy" id="2763667"/>
    <lineage>
        <taxon>Bacteria</taxon>
        <taxon>Bacillati</taxon>
        <taxon>Bacillota</taxon>
        <taxon>Clostridia</taxon>
        <taxon>Lachnospirales</taxon>
        <taxon>Lachnospiraceae</taxon>
        <taxon>Wansuia</taxon>
    </lineage>
</organism>
<dbReference type="Gene3D" id="3.40.190.150">
    <property type="entry name" value="Bordetella uptake gene, domain 1"/>
    <property type="match status" value="1"/>
</dbReference>
<evidence type="ECO:0000256" key="1">
    <source>
        <dbReference type="ARBA" id="ARBA00006987"/>
    </source>
</evidence>
<dbReference type="InterPro" id="IPR005064">
    <property type="entry name" value="BUG"/>
</dbReference>
<dbReference type="SUPFAM" id="SSF53850">
    <property type="entry name" value="Periplasmic binding protein-like II"/>
    <property type="match status" value="1"/>
</dbReference>
<dbReference type="Proteomes" id="UP000601522">
    <property type="component" value="Unassembled WGS sequence"/>
</dbReference>
<sequence length="340" mass="37460">MKKVIALLMIVLIIGTSIVGCSPKDNKEASFPNKKVTLVVPWSAGGITDRVARVFAPLFEENLGQPVTIVNKDGASGAIGTEFAYEQPADGYTVLFSAETLANFQVMGTSELGFKDFDPLKMLIQDLKVIVVPKDSKYNTFEELVEDIKDNPGKVKMSYSGPGASGHLQGLLLKEMGLDVSMTPYGGGNPSMIATISGEVDFTFGNYGTIKDYLEVGDLKALATFTAEQSEILADIPPMTDTIPEAEKYLPLYFPNILLVKKGTPEDVKSVLMEATEKALKDPKWEEFVKSQSYTRLDDLSQDEIKDYWDKYGSITSWLLYDAGASPHSPEEFKIERYNK</sequence>
<name>A0A926ILG9_9FIRM</name>
<protein>
    <submittedName>
        <fullName evidence="2">Tripartite tricarboxylate transporter substrate binding protein</fullName>
    </submittedName>
</protein>